<keyword evidence="5" id="KW-0547">Nucleotide-binding</keyword>
<name>A0A1M5X2A9_9BACT</name>
<dbReference type="GO" id="GO:0005524">
    <property type="term" value="F:ATP binding"/>
    <property type="evidence" value="ECO:0007669"/>
    <property type="project" value="UniProtKB-KW"/>
</dbReference>
<keyword evidence="3" id="KW-0597">Phosphoprotein</keyword>
<dbReference type="SUPFAM" id="SSF55785">
    <property type="entry name" value="PYP-like sensor domain (PAS domain)"/>
    <property type="match status" value="1"/>
</dbReference>
<evidence type="ECO:0000259" key="11">
    <source>
        <dbReference type="PROSITE" id="PS50109"/>
    </source>
</evidence>
<dbReference type="GO" id="GO:0000155">
    <property type="term" value="F:phosphorelay sensor kinase activity"/>
    <property type="evidence" value="ECO:0007669"/>
    <property type="project" value="InterPro"/>
</dbReference>
<dbReference type="EC" id="2.7.13.3" evidence="2"/>
<keyword evidence="8" id="KW-0902">Two-component regulatory system</keyword>
<keyword evidence="10" id="KW-0812">Transmembrane</keyword>
<comment type="catalytic activity">
    <reaction evidence="1">
        <text>ATP + protein L-histidine = ADP + protein N-phospho-L-histidine.</text>
        <dbReference type="EC" id="2.7.13.3"/>
    </reaction>
</comment>
<dbReference type="InterPro" id="IPR036097">
    <property type="entry name" value="HisK_dim/P_sf"/>
</dbReference>
<dbReference type="PANTHER" id="PTHR43065:SF10">
    <property type="entry name" value="PEROXIDE STRESS-ACTIVATED HISTIDINE KINASE MAK3"/>
    <property type="match status" value="1"/>
</dbReference>
<dbReference type="InterPro" id="IPR005467">
    <property type="entry name" value="His_kinase_dom"/>
</dbReference>
<keyword evidence="7" id="KW-0067">ATP-binding</keyword>
<keyword evidence="9" id="KW-0175">Coiled coil</keyword>
<dbReference type="STRING" id="1121409.SAMN02745124_02708"/>
<feature type="domain" description="Histidine kinase" evidence="11">
    <location>
        <begin position="591"/>
        <end position="802"/>
    </location>
</feature>
<dbReference type="Pfam" id="PF11845">
    <property type="entry name" value="Tll0287-like"/>
    <property type="match status" value="1"/>
</dbReference>
<evidence type="ECO:0000313" key="13">
    <source>
        <dbReference type="Proteomes" id="UP000184139"/>
    </source>
</evidence>
<evidence type="ECO:0000256" key="9">
    <source>
        <dbReference type="SAM" id="Coils"/>
    </source>
</evidence>
<dbReference type="InterPro" id="IPR021796">
    <property type="entry name" value="Tll0287-like_dom"/>
</dbReference>
<evidence type="ECO:0000256" key="5">
    <source>
        <dbReference type="ARBA" id="ARBA00022741"/>
    </source>
</evidence>
<dbReference type="InterPro" id="IPR003594">
    <property type="entry name" value="HATPase_dom"/>
</dbReference>
<reference evidence="12 13" key="1">
    <citation type="submission" date="2016-11" db="EMBL/GenBank/DDBJ databases">
        <authorList>
            <person name="Jaros S."/>
            <person name="Januszkiewicz K."/>
            <person name="Wedrychowicz H."/>
        </authorList>
    </citation>
    <scope>NUCLEOTIDE SEQUENCE [LARGE SCALE GENOMIC DNA]</scope>
    <source>
        <strain evidence="12 13">DSM 9705</strain>
    </source>
</reference>
<keyword evidence="13" id="KW-1185">Reference proteome</keyword>
<dbReference type="InterPro" id="IPR036890">
    <property type="entry name" value="HATPase_C_sf"/>
</dbReference>
<proteinExistence type="predicted"/>
<keyword evidence="6 12" id="KW-0418">Kinase</keyword>
<evidence type="ECO:0000256" key="3">
    <source>
        <dbReference type="ARBA" id="ARBA00022553"/>
    </source>
</evidence>
<feature type="coiled-coil region" evidence="9">
    <location>
        <begin position="280"/>
        <end position="307"/>
    </location>
</feature>
<evidence type="ECO:0000256" key="7">
    <source>
        <dbReference type="ARBA" id="ARBA00022840"/>
    </source>
</evidence>
<feature type="transmembrane region" description="Helical" evidence="10">
    <location>
        <begin position="13"/>
        <end position="34"/>
    </location>
</feature>
<dbReference type="InterPro" id="IPR003661">
    <property type="entry name" value="HisK_dim/P_dom"/>
</dbReference>
<dbReference type="SUPFAM" id="SSF55874">
    <property type="entry name" value="ATPase domain of HSP90 chaperone/DNA topoisomerase II/histidine kinase"/>
    <property type="match status" value="1"/>
</dbReference>
<dbReference type="Pfam" id="PF00512">
    <property type="entry name" value="HisKA"/>
    <property type="match status" value="1"/>
</dbReference>
<dbReference type="Gene3D" id="3.30.450.20">
    <property type="entry name" value="PAS domain"/>
    <property type="match status" value="1"/>
</dbReference>
<protein>
    <recommendedName>
        <fullName evidence="2">histidine kinase</fullName>
        <ecNumber evidence="2">2.7.13.3</ecNumber>
    </recommendedName>
</protein>
<dbReference type="AlphaFoldDB" id="A0A1M5X2A9"/>
<dbReference type="SMART" id="SM00388">
    <property type="entry name" value="HisKA"/>
    <property type="match status" value="1"/>
</dbReference>
<dbReference type="Gene3D" id="6.10.340.10">
    <property type="match status" value="1"/>
</dbReference>
<organism evidence="12 13">
    <name type="scientific">Desulfofustis glycolicus DSM 9705</name>
    <dbReference type="NCBI Taxonomy" id="1121409"/>
    <lineage>
        <taxon>Bacteria</taxon>
        <taxon>Pseudomonadati</taxon>
        <taxon>Thermodesulfobacteriota</taxon>
        <taxon>Desulfobulbia</taxon>
        <taxon>Desulfobulbales</taxon>
        <taxon>Desulfocapsaceae</taxon>
        <taxon>Desulfofustis</taxon>
    </lineage>
</organism>
<dbReference type="SUPFAM" id="SSF47384">
    <property type="entry name" value="Homodimeric domain of signal transducing histidine kinase"/>
    <property type="match status" value="1"/>
</dbReference>
<dbReference type="PROSITE" id="PS50109">
    <property type="entry name" value="HIS_KIN"/>
    <property type="match status" value="1"/>
</dbReference>
<dbReference type="PANTHER" id="PTHR43065">
    <property type="entry name" value="SENSOR HISTIDINE KINASE"/>
    <property type="match status" value="1"/>
</dbReference>
<dbReference type="RefSeq" id="WP_073376865.1">
    <property type="nucleotide sequence ID" value="NZ_FQXS01000016.1"/>
</dbReference>
<dbReference type="CDD" id="cd00082">
    <property type="entry name" value="HisKA"/>
    <property type="match status" value="1"/>
</dbReference>
<dbReference type="SMART" id="SM00387">
    <property type="entry name" value="HATPase_c"/>
    <property type="match status" value="1"/>
</dbReference>
<dbReference type="Gene3D" id="1.10.287.130">
    <property type="match status" value="1"/>
</dbReference>
<evidence type="ECO:0000256" key="1">
    <source>
        <dbReference type="ARBA" id="ARBA00000085"/>
    </source>
</evidence>
<evidence type="ECO:0000256" key="2">
    <source>
        <dbReference type="ARBA" id="ARBA00012438"/>
    </source>
</evidence>
<keyword evidence="10" id="KW-1133">Transmembrane helix</keyword>
<dbReference type="SUPFAM" id="SSF55781">
    <property type="entry name" value="GAF domain-like"/>
    <property type="match status" value="1"/>
</dbReference>
<dbReference type="InterPro" id="IPR004358">
    <property type="entry name" value="Sig_transdc_His_kin-like_C"/>
</dbReference>
<dbReference type="InterPro" id="IPR035965">
    <property type="entry name" value="PAS-like_dom_sf"/>
</dbReference>
<evidence type="ECO:0000313" key="12">
    <source>
        <dbReference type="EMBL" id="SHH93997.1"/>
    </source>
</evidence>
<evidence type="ECO:0000256" key="6">
    <source>
        <dbReference type="ARBA" id="ARBA00022777"/>
    </source>
</evidence>
<dbReference type="Gene3D" id="3.30.565.10">
    <property type="entry name" value="Histidine kinase-like ATPase, C-terminal domain"/>
    <property type="match status" value="1"/>
</dbReference>
<dbReference type="Pfam" id="PF02518">
    <property type="entry name" value="HATPase_c"/>
    <property type="match status" value="1"/>
</dbReference>
<dbReference type="PRINTS" id="PR00344">
    <property type="entry name" value="BCTRLSENSOR"/>
</dbReference>
<evidence type="ECO:0000256" key="10">
    <source>
        <dbReference type="SAM" id="Phobius"/>
    </source>
</evidence>
<keyword evidence="10" id="KW-0472">Membrane</keyword>
<dbReference type="OrthoDB" id="9805967at2"/>
<accession>A0A1M5X2A9</accession>
<evidence type="ECO:0000256" key="4">
    <source>
        <dbReference type="ARBA" id="ARBA00022679"/>
    </source>
</evidence>
<dbReference type="Proteomes" id="UP000184139">
    <property type="component" value="Unassembled WGS sequence"/>
</dbReference>
<feature type="transmembrane region" description="Helical" evidence="10">
    <location>
        <begin position="214"/>
        <end position="236"/>
    </location>
</feature>
<evidence type="ECO:0000256" key="8">
    <source>
        <dbReference type="ARBA" id="ARBA00023012"/>
    </source>
</evidence>
<sequence length="805" mass="88972">MHIPKPYNLQTKFIFGLIVAALLLGSIFSAGSYFHMRSVLEEEVHDRANLIFAHLDSVQQYVRQILRPAMYEHFPDAFLIQAMSSSYISRKVMSSVSTPKIGSIFRRVALDARNPEYEANDLERQLITFFRENEDHQLWHGYQDLGGDRHYVMARPVRFEQQCMYCHGKPEDAPADLLQRYGDRGFGKELGAIAGLDFVATSVQKSVGRLRQTILTYFAFFAFGVLLFFFASNVLFRLLVVNNLKRLTSVFQRNATDIESAQLLSQLEQGDEIDELVDGIEQMGEHLFEARRQLQNYAENLRLMVDERTDALSDEMEARRADVHLFVRLLEDMYQSRSRSELWQHALPQICRRFGAERIAYICTMASQGSYSWPETHSPLPQPEQFVEIVTGGVCVARGPAVYVPVESGTGNAEGLLCLSWKTPEEAARHDLSVLQALGRQLGIAAENLTALDSLARQMNILETIVEGITDPLMLMDTGCTSLTVNRAAKKLTAELTDGERTDGNILSLFFPAETEKCPMKDAIARGEPDLREVSLPCGRTFSLSLYPVRSSSEEADQAVVYLREITKELRMQQQMMQTEKMATVGKLTAGIAHEINNPLGVIRCYTGLLRQTVSDRQQLTDLAIIERHTQQAQRVLQDLLNFARPKAAGSGTADACLVAGSVSEVFSVQAAKKGVQLEVTCADTPLIVRLGVGALEQVISNLIINAIDAVDEEVGKLAIFVDKGSKTMIAITVADNGPGIATDDAPHLFDPFFSTKDIGAGTGLGLTICYGIVSDVGGRIEIGRSAALGGAQFTVLIPSADPSV</sequence>
<dbReference type="EMBL" id="FQXS01000016">
    <property type="protein sequence ID" value="SHH93997.1"/>
    <property type="molecule type" value="Genomic_DNA"/>
</dbReference>
<keyword evidence="4" id="KW-0808">Transferase</keyword>
<gene>
    <name evidence="12" type="ORF">SAMN02745124_02708</name>
</gene>